<dbReference type="EMBL" id="DSTX01000002">
    <property type="protein sequence ID" value="HFK20131.1"/>
    <property type="molecule type" value="Genomic_DNA"/>
</dbReference>
<comment type="caution">
    <text evidence="3">The sequence shown here is derived from an EMBL/GenBank/DDBJ whole genome shotgun (WGS) entry which is preliminary data.</text>
</comment>
<evidence type="ECO:0000256" key="1">
    <source>
        <dbReference type="SAM" id="Coils"/>
    </source>
</evidence>
<accession>A0A7C3IL12</accession>
<feature type="region of interest" description="Disordered" evidence="2">
    <location>
        <begin position="404"/>
        <end position="423"/>
    </location>
</feature>
<sequence>MYIYKTVVGIDRLPSYDAFALAVVSEGNVVFRKEIATLTDVMRAAEDHNAGAVAIDNIFEIGAPSEVRQFATKLKGASLIQVTGSPSEGMKTLASIGKELALTSGEKLSPMRSAELCARAAMAGVGHVVKVFYPETRIIISKRRKFGTGGMSAGRFRRSVEGAVLSLTTRIKEALDARKLDYDLSIKRGAHGVDGASFVVYADRRSLFGVARPLRTSSINVRVVPTPAKTFEYSALGSEGGKAQKRHLIVGVDPGMVTGLAVLDLNGRVLHLSSGRGFTRGQITRVLTEYGKPILFASDVSPPPGMISKLAALHKADLFFPQKSLKTFEKSEIVEKASAEQGIKVSDTHQRDALSAALKAYSLHKNKLDQCEAHVRSEGKGADLDAVRALVLKGFSISDAIEAASKPAAEPPQPPKKRVPSEAGRIKALESKLELFELERDALLEKNKAFEEEIDELKNALRLARIGAMPKRSLDSYELERRISSLLNELSLIRNQLEAERSESIRLRKTLEGLAAGSVVALPRRRTLDKDCAPVWTADPRGLIAIERVEPLNSDLMGKLIGAPPKAIIALASVNKFAETQLLDRGVPVILPGSLEFQEAGEWVFVSQEKLDCALSEARKRMQRYRHSKPVSMKDLIEEYKKERMKESLRRE</sequence>
<gene>
    <name evidence="3" type="ORF">ENS19_02515</name>
</gene>
<evidence type="ECO:0000313" key="3">
    <source>
        <dbReference type="EMBL" id="HFK20131.1"/>
    </source>
</evidence>
<name>A0A7C3IL12_9CREN</name>
<dbReference type="Pfam" id="PF04312">
    <property type="entry name" value="DUF460"/>
    <property type="match status" value="1"/>
</dbReference>
<feature type="coiled-coil region" evidence="1">
    <location>
        <begin position="426"/>
        <end position="503"/>
    </location>
</feature>
<proteinExistence type="predicted"/>
<dbReference type="AlphaFoldDB" id="A0A7C3IL12"/>
<evidence type="ECO:0000256" key="2">
    <source>
        <dbReference type="SAM" id="MobiDB-lite"/>
    </source>
</evidence>
<reference evidence="3" key="1">
    <citation type="journal article" date="2020" name="mSystems">
        <title>Genome- and Community-Level Interaction Insights into Carbon Utilization and Element Cycling Functions of Hydrothermarchaeota in Hydrothermal Sediment.</title>
        <authorList>
            <person name="Zhou Z."/>
            <person name="Liu Y."/>
            <person name="Xu W."/>
            <person name="Pan J."/>
            <person name="Luo Z.H."/>
            <person name="Li M."/>
        </authorList>
    </citation>
    <scope>NUCLEOTIDE SEQUENCE [LARGE SCALE GENOMIC DNA]</scope>
    <source>
        <strain evidence="3">SpSt-468</strain>
    </source>
</reference>
<dbReference type="PANTHER" id="PTHR40707:SF1">
    <property type="entry name" value="DUF460 DOMAIN-CONTAINING PROTEIN"/>
    <property type="match status" value="1"/>
</dbReference>
<keyword evidence="1" id="KW-0175">Coiled coil</keyword>
<organism evidence="3">
    <name type="scientific">Candidatus Methanomethylicus mesodigestus</name>
    <dbReference type="NCBI Taxonomy" id="1867258"/>
    <lineage>
        <taxon>Archaea</taxon>
        <taxon>Thermoproteota</taxon>
        <taxon>Methanosuratincolia</taxon>
        <taxon>Candidatus Methanomethylicales</taxon>
        <taxon>Candidatus Methanomethylicaceae</taxon>
        <taxon>Candidatus Methanomethylicus</taxon>
    </lineage>
</organism>
<protein>
    <submittedName>
        <fullName evidence="3">DUF460 domain-containing protein</fullName>
    </submittedName>
</protein>
<dbReference type="PANTHER" id="PTHR40707">
    <property type="entry name" value="POSSIBLE NUCLEASE OF RNASE H FOLD, RUVC/YQGF FAMILY"/>
    <property type="match status" value="1"/>
</dbReference>
<dbReference type="InterPro" id="IPR007408">
    <property type="entry name" value="DUF460"/>
</dbReference>